<keyword evidence="9" id="KW-1185">Reference proteome</keyword>
<reference evidence="8 9" key="1">
    <citation type="submission" date="2020-05" db="EMBL/GenBank/DDBJ databases">
        <authorList>
            <person name="Ruan W."/>
            <person name="Jeon C.O."/>
            <person name="Chun B.H."/>
        </authorList>
    </citation>
    <scope>NUCLEOTIDE SEQUENCE [LARGE SCALE GENOMIC DNA]</scope>
    <source>
        <strain evidence="8 9">TBZ9</strain>
    </source>
</reference>
<evidence type="ECO:0000313" key="8">
    <source>
        <dbReference type="EMBL" id="NOG30862.1"/>
    </source>
</evidence>
<name>A0A7Y3TWU0_9GAMM</name>
<evidence type="ECO:0000256" key="7">
    <source>
        <dbReference type="SAM" id="Phobius"/>
    </source>
</evidence>
<comment type="subcellular location">
    <subcellularLocation>
        <location evidence="1">Cell membrane</location>
        <topology evidence="1">Multi-pass membrane protein</topology>
    </subcellularLocation>
</comment>
<evidence type="ECO:0000313" key="9">
    <source>
        <dbReference type="Proteomes" id="UP000588806"/>
    </source>
</evidence>
<dbReference type="InterPro" id="IPR007341">
    <property type="entry name" value="Transgly_assoc"/>
</dbReference>
<evidence type="ECO:0000256" key="3">
    <source>
        <dbReference type="ARBA" id="ARBA00022475"/>
    </source>
</evidence>
<dbReference type="RefSeq" id="WP_171701319.1">
    <property type="nucleotide sequence ID" value="NZ_JABFHI010000001.1"/>
</dbReference>
<proteinExistence type="inferred from homology"/>
<keyword evidence="4 7" id="KW-0812">Transmembrane</keyword>
<feature type="transmembrane region" description="Helical" evidence="7">
    <location>
        <begin position="27"/>
        <end position="46"/>
    </location>
</feature>
<dbReference type="PANTHER" id="PTHR33884:SF3">
    <property type="entry name" value="UPF0410 PROTEIN YMGE"/>
    <property type="match status" value="1"/>
</dbReference>
<dbReference type="PANTHER" id="PTHR33884">
    <property type="entry name" value="UPF0410 PROTEIN YMGE"/>
    <property type="match status" value="1"/>
</dbReference>
<gene>
    <name evidence="8" type="ORF">HLB35_02135</name>
</gene>
<dbReference type="EMBL" id="JABFHI010000001">
    <property type="protein sequence ID" value="NOG30862.1"/>
    <property type="molecule type" value="Genomic_DNA"/>
</dbReference>
<evidence type="ECO:0000256" key="4">
    <source>
        <dbReference type="ARBA" id="ARBA00022692"/>
    </source>
</evidence>
<dbReference type="AlphaFoldDB" id="A0A7Y3TWU0"/>
<dbReference type="Pfam" id="PF04226">
    <property type="entry name" value="Transgly_assoc"/>
    <property type="match status" value="1"/>
</dbReference>
<reference evidence="8 9" key="2">
    <citation type="submission" date="2020-06" db="EMBL/GenBank/DDBJ databases">
        <title>Halomonas songnenensis sp. nov., a moderately halophilic bacterium isolated from saline and alkaline soils.</title>
        <authorList>
            <person name="Jiang J."/>
            <person name="Pan Y."/>
        </authorList>
    </citation>
    <scope>NUCLEOTIDE SEQUENCE [LARGE SCALE GENOMIC DNA]</scope>
    <source>
        <strain evidence="8 9">TBZ9</strain>
    </source>
</reference>
<comment type="similarity">
    <text evidence="2">Belongs to the UPF0410 family.</text>
</comment>
<keyword evidence="6 7" id="KW-0472">Membrane</keyword>
<evidence type="ECO:0000256" key="6">
    <source>
        <dbReference type="ARBA" id="ARBA00023136"/>
    </source>
</evidence>
<accession>A0A7Y3TWU0</accession>
<keyword evidence="3" id="KW-1003">Cell membrane</keyword>
<protein>
    <submittedName>
        <fullName evidence="8">GlsB/YeaQ/YmgE family stress response membrane protein</fullName>
    </submittedName>
</protein>
<feature type="transmembrane region" description="Helical" evidence="7">
    <location>
        <begin position="58"/>
        <end position="80"/>
    </location>
</feature>
<dbReference type="Proteomes" id="UP000588806">
    <property type="component" value="Unassembled WGS sequence"/>
</dbReference>
<sequence length="82" mass="8353">MGFLAWILLGLIAGVIAKMIMPGKDPGGFFITILLGIAGSFVGGWVGSLIGLGTVGTLSFGSLITAIVGALILLAAYRFVKK</sequence>
<evidence type="ECO:0000256" key="1">
    <source>
        <dbReference type="ARBA" id="ARBA00004651"/>
    </source>
</evidence>
<evidence type="ECO:0000256" key="5">
    <source>
        <dbReference type="ARBA" id="ARBA00022989"/>
    </source>
</evidence>
<dbReference type="GO" id="GO:0005886">
    <property type="term" value="C:plasma membrane"/>
    <property type="evidence" value="ECO:0007669"/>
    <property type="project" value="UniProtKB-SubCell"/>
</dbReference>
<evidence type="ECO:0000256" key="2">
    <source>
        <dbReference type="ARBA" id="ARBA00011006"/>
    </source>
</evidence>
<comment type="caution">
    <text evidence="8">The sequence shown here is derived from an EMBL/GenBank/DDBJ whole genome shotgun (WGS) entry which is preliminary data.</text>
</comment>
<organism evidence="8 9">
    <name type="scientific">Vreelandella azerica</name>
    <dbReference type="NCBI Taxonomy" id="2732867"/>
    <lineage>
        <taxon>Bacteria</taxon>
        <taxon>Pseudomonadati</taxon>
        <taxon>Pseudomonadota</taxon>
        <taxon>Gammaproteobacteria</taxon>
        <taxon>Oceanospirillales</taxon>
        <taxon>Halomonadaceae</taxon>
        <taxon>Vreelandella</taxon>
    </lineage>
</organism>
<keyword evidence="5 7" id="KW-1133">Transmembrane helix</keyword>